<dbReference type="GO" id="GO:0016052">
    <property type="term" value="P:carbohydrate catabolic process"/>
    <property type="evidence" value="ECO:0007669"/>
    <property type="project" value="TreeGrafter"/>
</dbReference>
<dbReference type="PANTHER" id="PTHR34135">
    <property type="entry name" value="LYSOZYME"/>
    <property type="match status" value="1"/>
</dbReference>
<dbReference type="RefSeq" id="WP_131865902.1">
    <property type="nucleotide sequence ID" value="NZ_SMCR01000006.1"/>
</dbReference>
<dbReference type="OrthoDB" id="9798192at2"/>
<dbReference type="GO" id="GO:0016998">
    <property type="term" value="P:cell wall macromolecule catabolic process"/>
    <property type="evidence" value="ECO:0007669"/>
    <property type="project" value="InterPro"/>
</dbReference>
<dbReference type="Gene3D" id="3.20.20.80">
    <property type="entry name" value="Glycosidases"/>
    <property type="match status" value="1"/>
</dbReference>
<accession>A0A4R3YQX0</accession>
<reference evidence="2 3" key="1">
    <citation type="submission" date="2019-03" db="EMBL/GenBank/DDBJ databases">
        <title>Genomic Encyclopedia of Type Strains, Phase IV (KMG-IV): sequencing the most valuable type-strain genomes for metagenomic binning, comparative biology and taxonomic classification.</title>
        <authorList>
            <person name="Goeker M."/>
        </authorList>
    </citation>
    <scope>NUCLEOTIDE SEQUENCE [LARGE SCALE GENOMIC DNA]</scope>
    <source>
        <strain evidence="2 3">DSM 19580</strain>
    </source>
</reference>
<evidence type="ECO:0000313" key="3">
    <source>
        <dbReference type="Proteomes" id="UP000295719"/>
    </source>
</evidence>
<dbReference type="SUPFAM" id="SSF51445">
    <property type="entry name" value="(Trans)glycosidases"/>
    <property type="match status" value="1"/>
</dbReference>
<protein>
    <submittedName>
        <fullName evidence="2">Lysozyme</fullName>
    </submittedName>
</protein>
<dbReference type="GO" id="GO:0003796">
    <property type="term" value="F:lysozyme activity"/>
    <property type="evidence" value="ECO:0007669"/>
    <property type="project" value="InterPro"/>
</dbReference>
<gene>
    <name evidence="2" type="ORF">EDC52_106148</name>
</gene>
<dbReference type="GO" id="GO:0009253">
    <property type="term" value="P:peptidoglycan catabolic process"/>
    <property type="evidence" value="ECO:0007669"/>
    <property type="project" value="InterPro"/>
</dbReference>
<comment type="caution">
    <text evidence="2">The sequence shown here is derived from an EMBL/GenBank/DDBJ whole genome shotgun (WGS) entry which is preliminary data.</text>
</comment>
<sequence length="217" mass="24563">MNNSIIAISSHQGSIEWNTVFNKGGVSHAFSRLGEGADFLDHSFDGNFKSSKDAGLKAGAWHIFRARSSTPNQQAKTIIEKLKGVGFTSEDSFVFEVYNKRGDNKDASREEMANNLHALITIINSSELPISNRQLYIKTNIDTWKNSLAWDKHPDTFRRCNLWVEQWQDSSGKPDQPQPLQPWSEGKWTFWEYSQKGRVDGIKTDVLISKANEHSSS</sequence>
<dbReference type="PROSITE" id="PS51904">
    <property type="entry name" value="GLYCOSYL_HYDROL_F25_2"/>
    <property type="match status" value="1"/>
</dbReference>
<proteinExistence type="inferred from homology"/>
<comment type="similarity">
    <text evidence="1">Belongs to the glycosyl hydrolase 25 family.</text>
</comment>
<dbReference type="PANTHER" id="PTHR34135:SF2">
    <property type="entry name" value="LYSOZYME"/>
    <property type="match status" value="1"/>
</dbReference>
<organism evidence="2 3">
    <name type="scientific">Biostraticola tofi</name>
    <dbReference type="NCBI Taxonomy" id="466109"/>
    <lineage>
        <taxon>Bacteria</taxon>
        <taxon>Pseudomonadati</taxon>
        <taxon>Pseudomonadota</taxon>
        <taxon>Gammaproteobacteria</taxon>
        <taxon>Enterobacterales</taxon>
        <taxon>Bruguierivoracaceae</taxon>
        <taxon>Biostraticola</taxon>
    </lineage>
</organism>
<dbReference type="EMBL" id="SMCR01000006">
    <property type="protein sequence ID" value="TCV95217.1"/>
    <property type="molecule type" value="Genomic_DNA"/>
</dbReference>
<dbReference type="Proteomes" id="UP000295719">
    <property type="component" value="Unassembled WGS sequence"/>
</dbReference>
<dbReference type="InterPro" id="IPR017853">
    <property type="entry name" value="GH"/>
</dbReference>
<dbReference type="InterPro" id="IPR002053">
    <property type="entry name" value="Glyco_hydro_25"/>
</dbReference>
<dbReference type="AlphaFoldDB" id="A0A4R3YQX0"/>
<keyword evidence="3" id="KW-1185">Reference proteome</keyword>
<evidence type="ECO:0000256" key="1">
    <source>
        <dbReference type="ARBA" id="ARBA00010646"/>
    </source>
</evidence>
<dbReference type="Pfam" id="PF01183">
    <property type="entry name" value="Glyco_hydro_25"/>
    <property type="match status" value="1"/>
</dbReference>
<name>A0A4R3YQX0_9GAMM</name>
<evidence type="ECO:0000313" key="2">
    <source>
        <dbReference type="EMBL" id="TCV95217.1"/>
    </source>
</evidence>